<organism evidence="2 3">
    <name type="scientific">Rhizobium miluonense</name>
    <dbReference type="NCBI Taxonomy" id="411945"/>
    <lineage>
        <taxon>Bacteria</taxon>
        <taxon>Pseudomonadati</taxon>
        <taxon>Pseudomonadota</taxon>
        <taxon>Alphaproteobacteria</taxon>
        <taxon>Hyphomicrobiales</taxon>
        <taxon>Rhizobiaceae</taxon>
        <taxon>Rhizobium/Agrobacterium group</taxon>
        <taxon>Rhizobium</taxon>
    </lineage>
</organism>
<keyword evidence="2" id="KW-0032">Aminotransferase</keyword>
<dbReference type="Gene3D" id="3.90.1150.10">
    <property type="entry name" value="Aspartate Aminotransferase, domain 1"/>
    <property type="match status" value="1"/>
</dbReference>
<dbReference type="GO" id="GO:0008483">
    <property type="term" value="F:transaminase activity"/>
    <property type="evidence" value="ECO:0007669"/>
    <property type="project" value="UniProtKB-KW"/>
</dbReference>
<protein>
    <submittedName>
        <fullName evidence="2">Aspartate/methionine/tyrosine aminotransferase</fullName>
    </submittedName>
</protein>
<dbReference type="AlphaFoldDB" id="A0A1C3VFF1"/>
<dbReference type="PANTHER" id="PTHR43510:SF1">
    <property type="entry name" value="AMINOTRANSFERASE FUNCTION, HYPOTHETICAL (EUROFUNG)"/>
    <property type="match status" value="1"/>
</dbReference>
<dbReference type="RefSeq" id="WP_092847733.1">
    <property type="nucleotide sequence ID" value="NZ_FMAH01000012.1"/>
</dbReference>
<dbReference type="PANTHER" id="PTHR43510">
    <property type="entry name" value="AMINOTRANSFERASE FUNCTION, HYPOTHETICAL (EUROFUNG)"/>
    <property type="match status" value="1"/>
</dbReference>
<dbReference type="GO" id="GO:0030170">
    <property type="term" value="F:pyridoxal phosphate binding"/>
    <property type="evidence" value="ECO:0007669"/>
    <property type="project" value="InterPro"/>
</dbReference>
<dbReference type="InterPro" id="IPR015422">
    <property type="entry name" value="PyrdxlP-dep_Trfase_small"/>
</dbReference>
<dbReference type="STRING" id="411945.GA0061102_101268"/>
<dbReference type="InterPro" id="IPR015424">
    <property type="entry name" value="PyrdxlP-dep_Trfase"/>
</dbReference>
<proteinExistence type="predicted"/>
<evidence type="ECO:0000313" key="3">
    <source>
        <dbReference type="Proteomes" id="UP000199435"/>
    </source>
</evidence>
<keyword evidence="2" id="KW-0808">Transferase</keyword>
<evidence type="ECO:0000259" key="1">
    <source>
        <dbReference type="Pfam" id="PF00155"/>
    </source>
</evidence>
<keyword evidence="3" id="KW-1185">Reference proteome</keyword>
<gene>
    <name evidence="2" type="ORF">GA0061102_101268</name>
</gene>
<dbReference type="InterPro" id="IPR004839">
    <property type="entry name" value="Aminotransferase_I/II_large"/>
</dbReference>
<dbReference type="InterPro" id="IPR015421">
    <property type="entry name" value="PyrdxlP-dep_Trfase_major"/>
</dbReference>
<dbReference type="Proteomes" id="UP000199435">
    <property type="component" value="Unassembled WGS sequence"/>
</dbReference>
<accession>A0A1C3VFF1</accession>
<dbReference type="OrthoDB" id="9803354at2"/>
<dbReference type="Gene3D" id="3.40.640.10">
    <property type="entry name" value="Type I PLP-dependent aspartate aminotransferase-like (Major domain)"/>
    <property type="match status" value="1"/>
</dbReference>
<dbReference type="EMBL" id="FMAH01000012">
    <property type="protein sequence ID" value="SCB26496.1"/>
    <property type="molecule type" value="Genomic_DNA"/>
</dbReference>
<name>A0A1C3VFF1_9HYPH</name>
<reference evidence="3" key="1">
    <citation type="submission" date="2016-08" db="EMBL/GenBank/DDBJ databases">
        <authorList>
            <person name="Varghese N."/>
            <person name="Submissions Spin"/>
        </authorList>
    </citation>
    <scope>NUCLEOTIDE SEQUENCE [LARGE SCALE GENOMIC DNA]</scope>
    <source>
        <strain evidence="3">HAMBI 2971</strain>
    </source>
</reference>
<dbReference type="Pfam" id="PF00155">
    <property type="entry name" value="Aminotran_1_2"/>
    <property type="match status" value="1"/>
</dbReference>
<evidence type="ECO:0000313" key="2">
    <source>
        <dbReference type="EMBL" id="SCB26496.1"/>
    </source>
</evidence>
<dbReference type="SUPFAM" id="SSF53383">
    <property type="entry name" value="PLP-dependent transferases"/>
    <property type="match status" value="1"/>
</dbReference>
<sequence length="378" mass="42316">MPVLPDFKLETYFSKWEFSARYHMTASDVQSMTMAELLDMATPEQRQAHENLWLGYTETFGSPELRDIIASLYQQMQRADILCFAGAEEGIYIAMHALLEKGDHAIVVTPNYQSSETIPLSICEVSAVALDPQDSWSLDIDAVGAAIRPNTKLISINFPHNPTGKVLERERFDALVNLCRRHGIWLFSDEVYRGLTVEGRAMLPAAADVYERGVSLGVISKAYGLPGLRIGWIACRDHGLLSKMERMKHYLSICNSGPSESLAKIALLNADRILERNNRLIASNLAKLKSLFADFEHLFDWYTPDGGCVSYPRYKGADGVETFARELVEQAGVLLLPASLYRSDLNETPADRFRIGFGRANIDEGIAAMRSYLLRNRA</sequence>
<dbReference type="CDD" id="cd00609">
    <property type="entry name" value="AAT_like"/>
    <property type="match status" value="1"/>
</dbReference>
<feature type="domain" description="Aminotransferase class I/classII large" evidence="1">
    <location>
        <begin position="44"/>
        <end position="360"/>
    </location>
</feature>